<feature type="compositionally biased region" description="Polar residues" evidence="3">
    <location>
        <begin position="563"/>
        <end position="581"/>
    </location>
</feature>
<feature type="region of interest" description="Disordered" evidence="3">
    <location>
        <begin position="157"/>
        <end position="179"/>
    </location>
</feature>
<feature type="compositionally biased region" description="Polar residues" evidence="3">
    <location>
        <begin position="272"/>
        <end position="295"/>
    </location>
</feature>
<dbReference type="SUPFAM" id="SSF50044">
    <property type="entry name" value="SH3-domain"/>
    <property type="match status" value="1"/>
</dbReference>
<dbReference type="InterPro" id="IPR001452">
    <property type="entry name" value="SH3_domain"/>
</dbReference>
<reference evidence="5 6" key="1">
    <citation type="submission" date="2017-04" db="EMBL/GenBank/DDBJ databases">
        <title>Draft genome sequence of Tuber borchii Vittad., a whitish edible truffle.</title>
        <authorList>
            <consortium name="DOE Joint Genome Institute"/>
            <person name="Murat C."/>
            <person name="Kuo A."/>
            <person name="Barry K.W."/>
            <person name="Clum A."/>
            <person name="Dockter R.B."/>
            <person name="Fauchery L."/>
            <person name="Iotti M."/>
            <person name="Kohler A."/>
            <person name="Labutti K."/>
            <person name="Lindquist E.A."/>
            <person name="Lipzen A."/>
            <person name="Ohm R.A."/>
            <person name="Wang M."/>
            <person name="Grigoriev I.V."/>
            <person name="Zambonelli A."/>
            <person name="Martin F.M."/>
        </authorList>
    </citation>
    <scope>NUCLEOTIDE SEQUENCE [LARGE SCALE GENOMIC DNA]</scope>
    <source>
        <strain evidence="5 6">Tbo3840</strain>
    </source>
</reference>
<keyword evidence="1 2" id="KW-0728">SH3 domain</keyword>
<sequence>MASVAAAAATVSSPPASPPAAANAKTDTATSASATVNASGTPTPVITTASATTPAISSDPSPPLDKPLSTPSNPSIDPPTPDEPPPTSTPLAQTTISTTRHRIPSFPPPQPSRISIMSTLSAKGEPFHAQFVSSLSYTSVRDFAYPALHPLHYGPSSATSGLSTPAGSQRSSQYFDHGSNHGNQAGTWFTGGGSGYRRLSDPAHPSYDFGVSGSAAWGGDSSRQRLSVNNHHPHHHQPPPLNFDDGPPWSEDEDLQSPVVVSKHRKHKSSAAHLQTSSQHSRGQSKNAITPTTLQHFAGNSHGAGGGGYGTGRGIGNGDVGGGGEDEDWDGERRSILENGISPGGDYYTGRLGRRTDLAGGEPGGELYNHPEGNEEYESNNAQRYYQTHPGGYGEEGRRPLDDRDRDEIDDLDDDDDLEEEDSRFSRDYQFTIASPDEEMHGKAVALFDFIRENENELPLVEGQVVWVSYRIGVGWLVAEDPKTGESGLVPEEYVRLLRDLQPLYTPHPESGSPPNHHHSQESPLILSGSPQPPSPSPPSPQQPPSASSATATSATSATSTPNNSALNPPIISTFSTSSQDVHPYPYQFHYPNDHPPAHIRAKSSPDLSGIETPTAGDHKDRIAQLQREQERAVLEEAGMGGTPRVRTGVGLGLGKGGGDEVFYDAMERQHGQQQSSLGGLDFREEGRGR</sequence>
<feature type="region of interest" description="Disordered" evidence="3">
    <location>
        <begin position="668"/>
        <end position="690"/>
    </location>
</feature>
<feature type="compositionally biased region" description="Low complexity" evidence="3">
    <location>
        <begin position="66"/>
        <end position="75"/>
    </location>
</feature>
<dbReference type="SMART" id="SM00326">
    <property type="entry name" value="SH3"/>
    <property type="match status" value="1"/>
</dbReference>
<dbReference type="PANTHER" id="PTHR14167:SF116">
    <property type="entry name" value="CAP, ISOFORM AC"/>
    <property type="match status" value="1"/>
</dbReference>
<evidence type="ECO:0000313" key="5">
    <source>
        <dbReference type="EMBL" id="PUU74571.1"/>
    </source>
</evidence>
<evidence type="ECO:0000259" key="4">
    <source>
        <dbReference type="PROSITE" id="PS50002"/>
    </source>
</evidence>
<dbReference type="OrthoDB" id="19092at2759"/>
<feature type="compositionally biased region" description="Gly residues" evidence="3">
    <location>
        <begin position="302"/>
        <end position="323"/>
    </location>
</feature>
<proteinExistence type="predicted"/>
<feature type="compositionally biased region" description="Low complexity" evidence="3">
    <location>
        <begin position="672"/>
        <end position="681"/>
    </location>
</feature>
<gene>
    <name evidence="5" type="ORF">B9Z19DRAFT_1068110</name>
</gene>
<feature type="compositionally biased region" description="Low complexity" evidence="3">
    <location>
        <begin position="1"/>
        <end position="59"/>
    </location>
</feature>
<feature type="compositionally biased region" description="Basic and acidic residues" evidence="3">
    <location>
        <begin position="395"/>
        <end position="407"/>
    </location>
</feature>
<name>A0A2T6ZGE3_TUBBO</name>
<feature type="region of interest" description="Disordered" evidence="3">
    <location>
        <begin position="1"/>
        <end position="114"/>
    </location>
</feature>
<accession>A0A2T6ZGE3</accession>
<comment type="caution">
    <text evidence="5">The sequence shown here is derived from an EMBL/GenBank/DDBJ whole genome shotgun (WGS) entry which is preliminary data.</text>
</comment>
<feature type="compositionally biased region" description="Low complexity" evidence="3">
    <location>
        <begin position="545"/>
        <end position="562"/>
    </location>
</feature>
<organism evidence="5 6">
    <name type="scientific">Tuber borchii</name>
    <name type="common">White truffle</name>
    <dbReference type="NCBI Taxonomy" id="42251"/>
    <lineage>
        <taxon>Eukaryota</taxon>
        <taxon>Fungi</taxon>
        <taxon>Dikarya</taxon>
        <taxon>Ascomycota</taxon>
        <taxon>Pezizomycotina</taxon>
        <taxon>Pezizomycetes</taxon>
        <taxon>Pezizales</taxon>
        <taxon>Tuberaceae</taxon>
        <taxon>Tuber</taxon>
    </lineage>
</organism>
<feature type="region of interest" description="Disordered" evidence="3">
    <location>
        <begin position="218"/>
        <end position="424"/>
    </location>
</feature>
<feature type="domain" description="SH3" evidence="4">
    <location>
        <begin position="439"/>
        <end position="500"/>
    </location>
</feature>
<dbReference type="PANTHER" id="PTHR14167">
    <property type="entry name" value="SH3 DOMAIN-CONTAINING"/>
    <property type="match status" value="1"/>
</dbReference>
<dbReference type="Proteomes" id="UP000244722">
    <property type="component" value="Unassembled WGS sequence"/>
</dbReference>
<dbReference type="GO" id="GO:0005737">
    <property type="term" value="C:cytoplasm"/>
    <property type="evidence" value="ECO:0007669"/>
    <property type="project" value="TreeGrafter"/>
</dbReference>
<dbReference type="InterPro" id="IPR036028">
    <property type="entry name" value="SH3-like_dom_sf"/>
</dbReference>
<evidence type="ECO:0000256" key="1">
    <source>
        <dbReference type="ARBA" id="ARBA00022443"/>
    </source>
</evidence>
<evidence type="ECO:0000313" key="6">
    <source>
        <dbReference type="Proteomes" id="UP000244722"/>
    </source>
</evidence>
<dbReference type="InterPro" id="IPR050384">
    <property type="entry name" value="Endophilin_SH3RF"/>
</dbReference>
<dbReference type="Pfam" id="PF00018">
    <property type="entry name" value="SH3_1"/>
    <property type="match status" value="1"/>
</dbReference>
<dbReference type="Gene3D" id="2.30.30.40">
    <property type="entry name" value="SH3 Domains"/>
    <property type="match status" value="1"/>
</dbReference>
<evidence type="ECO:0000256" key="3">
    <source>
        <dbReference type="SAM" id="MobiDB-lite"/>
    </source>
</evidence>
<feature type="region of interest" description="Disordered" evidence="3">
    <location>
        <begin position="504"/>
        <end position="618"/>
    </location>
</feature>
<feature type="compositionally biased region" description="Pro residues" evidence="3">
    <location>
        <begin position="531"/>
        <end position="544"/>
    </location>
</feature>
<dbReference type="PROSITE" id="PS50002">
    <property type="entry name" value="SH3"/>
    <property type="match status" value="1"/>
</dbReference>
<protein>
    <recommendedName>
        <fullName evidence="4">SH3 domain-containing protein</fullName>
    </recommendedName>
</protein>
<feature type="compositionally biased region" description="Pro residues" evidence="3">
    <location>
        <begin position="76"/>
        <end position="88"/>
    </location>
</feature>
<feature type="compositionally biased region" description="Acidic residues" evidence="3">
    <location>
        <begin position="408"/>
        <end position="422"/>
    </location>
</feature>
<evidence type="ECO:0000256" key="2">
    <source>
        <dbReference type="PROSITE-ProRule" id="PRU00192"/>
    </source>
</evidence>
<dbReference type="AlphaFoldDB" id="A0A2T6ZGE3"/>
<dbReference type="EMBL" id="NESQ01000291">
    <property type="protein sequence ID" value="PUU74571.1"/>
    <property type="molecule type" value="Genomic_DNA"/>
</dbReference>
<keyword evidence="6" id="KW-1185">Reference proteome</keyword>